<reference evidence="1 2" key="1">
    <citation type="submission" date="2018-03" db="EMBL/GenBank/DDBJ databases">
        <title>Diversity of bacteria associated with corn roots inoculated with woodland soils in Canada, and Description of Pseudomonas aylmerense sp. nov.</title>
        <authorList>
            <person name="Tambong J.T."/>
            <person name="Xu R."/>
            <person name="Tchagang C."/>
        </authorList>
    </citation>
    <scope>NUCLEOTIDE SEQUENCE [LARGE SCALE GENOMIC DNA]</scope>
    <source>
        <strain evidence="1 2">S1E44</strain>
    </source>
</reference>
<organism evidence="1 2">
    <name type="scientific">Pseudomonas aylmerensis</name>
    <dbReference type="NCBI Taxonomy" id="1869229"/>
    <lineage>
        <taxon>Bacteria</taxon>
        <taxon>Pseudomonadati</taxon>
        <taxon>Pseudomonadota</taxon>
        <taxon>Gammaproteobacteria</taxon>
        <taxon>Pseudomonadales</taxon>
        <taxon>Pseudomonadaceae</taxon>
        <taxon>Pseudomonas</taxon>
    </lineage>
</organism>
<protein>
    <submittedName>
        <fullName evidence="1">Uncharacterized protein</fullName>
    </submittedName>
</protein>
<proteinExistence type="predicted"/>
<sequence>MMRMLFNNEGFVVNLAEEIDIDEYALLIGGTIVQMVYDRPSDRHQALMTGEWEVPKDVIYAENILTENQWRDSQMPLAQQNVTAIEYGEEGIPGTAQQWQKYWLALRKWTADNPDFPKKESRPIKPQ</sequence>
<accession>A0A2T4FN08</accession>
<name>A0A2T4FN08_9PSED</name>
<evidence type="ECO:0000313" key="1">
    <source>
        <dbReference type="EMBL" id="PTC24770.1"/>
    </source>
</evidence>
<comment type="caution">
    <text evidence="1">The sequence shown here is derived from an EMBL/GenBank/DDBJ whole genome shotgun (WGS) entry which is preliminary data.</text>
</comment>
<evidence type="ECO:0000313" key="2">
    <source>
        <dbReference type="Proteomes" id="UP000240571"/>
    </source>
</evidence>
<gene>
    <name evidence="1" type="ORF">C9382_27445</name>
</gene>
<dbReference type="OrthoDB" id="7029993at2"/>
<dbReference type="AlphaFoldDB" id="A0A2T4FN08"/>
<dbReference type="Proteomes" id="UP000240571">
    <property type="component" value="Unassembled WGS sequence"/>
</dbReference>
<dbReference type="EMBL" id="PYWW01000055">
    <property type="protein sequence ID" value="PTC24770.1"/>
    <property type="molecule type" value="Genomic_DNA"/>
</dbReference>